<organism evidence="2 3">
    <name type="scientific">Listeria booriae</name>
    <dbReference type="NCBI Taxonomy" id="1552123"/>
    <lineage>
        <taxon>Bacteria</taxon>
        <taxon>Bacillati</taxon>
        <taxon>Bacillota</taxon>
        <taxon>Bacilli</taxon>
        <taxon>Bacillales</taxon>
        <taxon>Listeriaceae</taxon>
        <taxon>Listeria</taxon>
    </lineage>
</organism>
<proteinExistence type="predicted"/>
<dbReference type="InterPro" id="IPR043751">
    <property type="entry name" value="DUF5696"/>
</dbReference>
<comment type="caution">
    <text evidence="2">The sequence shown here is derived from an EMBL/GenBank/DDBJ whole genome shotgun (WGS) entry which is preliminary data.</text>
</comment>
<reference evidence="2 3" key="1">
    <citation type="submission" date="2020-03" db="EMBL/GenBank/DDBJ databases">
        <title>Soil Listeria distribution.</title>
        <authorList>
            <person name="Liao J."/>
            <person name="Wiedmann M."/>
        </authorList>
    </citation>
    <scope>NUCLEOTIDE SEQUENCE [LARGE SCALE GENOMIC DNA]</scope>
    <source>
        <strain evidence="2 3">FSL L7-1833</strain>
    </source>
</reference>
<dbReference type="EMBL" id="JAAROL010000001">
    <property type="protein sequence ID" value="MBC1330636.1"/>
    <property type="molecule type" value="Genomic_DNA"/>
</dbReference>
<keyword evidence="1" id="KW-0732">Signal</keyword>
<accession>A0A7X0TMU7</accession>
<feature type="chain" id="PRO_5031072703" evidence="1">
    <location>
        <begin position="24"/>
        <end position="746"/>
    </location>
</feature>
<protein>
    <submittedName>
        <fullName evidence="2">Uncharacterized protein</fullName>
    </submittedName>
</protein>
<dbReference type="RefSeq" id="WP_185372542.1">
    <property type="nucleotide sequence ID" value="NZ_JAARNB010000001.1"/>
</dbReference>
<evidence type="ECO:0000313" key="2">
    <source>
        <dbReference type="EMBL" id="MBC1330636.1"/>
    </source>
</evidence>
<dbReference type="Proteomes" id="UP000532866">
    <property type="component" value="Unassembled WGS sequence"/>
</dbReference>
<dbReference type="Pfam" id="PF18952">
    <property type="entry name" value="DUF5696"/>
    <property type="match status" value="1"/>
</dbReference>
<feature type="signal peptide" evidence="1">
    <location>
        <begin position="1"/>
        <end position="23"/>
    </location>
</feature>
<evidence type="ECO:0000256" key="1">
    <source>
        <dbReference type="SAM" id="SignalP"/>
    </source>
</evidence>
<name>A0A7X0TMU7_9LIST</name>
<dbReference type="AlphaFoldDB" id="A0A7X0TMU7"/>
<sequence length="746" mass="81746">MFKKILIICAVLILLIPVVKAFAQDERKATSTVAKLESVSDTVTQKEMVSKPVVNKNAALEGFDMVAENANLALYVHPKTLAIKVQNRVSGYVWSSTLDGMSQYRLNQSWKDFVDSAITMDYLNAQGKKKRESLTANGARVMLRDVTDGFEATITFRSRIKMNLKVTLADDGVHVAIPDGKIVEPGKVQILAVNVYPFLGATKDAEVSGYMFIPDGAGGLIRYEDTGVKMDAPYSAAIYGTDIGVTPVVVAPDTNAGYIASIPVFGMVHGAGQNGMLAVVEKGAEYGEITAYKAGLSTDFNWITTGFTYRSVYKQPTSKTGGKAIELYQGARNRFDIGLTYRFLTGVDADYVGMAKSYQAYLVAQKVLTRDKKSGPVMRLEFLGGETKPGIFRDSVVVMTPIADLEKHVTALGKVGVDDLLVVYQGWNHGGLSASWPNKFPFEKRLGSDAELADTIAALGKRDMPLYFQTDYTTAYEEPKGIDASAFAKQINTKTMERDVNGVVTYSLLPDGALELAKADLEEYAGNSMTHLAVVNSASMLYSTHNSGHRFSRTESMEEMQAVLAQLRKSEDAKTALYQPNDYAWEYAGAYLDMPMGTSNYIYESDAVPFLPIVLKGYMDFYAPYSNFSASQTEDLLQLVDFGAFPSFYLTSEDSYALAKTPSKDVYTSQFSNWKPEIEAKYGAIRKVAVATDGATIERRDIIATGVVRVTYSNGTRVVVNYTKADYKLGNTMIAAKDFAVLKGDN</sequence>
<evidence type="ECO:0000313" key="3">
    <source>
        <dbReference type="Proteomes" id="UP000532866"/>
    </source>
</evidence>
<gene>
    <name evidence="2" type="ORF">HB759_01615</name>
</gene>